<gene>
    <name evidence="3" type="ORF">Ocin01_12893</name>
</gene>
<dbReference type="InterPro" id="IPR006573">
    <property type="entry name" value="NHR_dom"/>
</dbReference>
<dbReference type="InterPro" id="IPR043136">
    <property type="entry name" value="B30.2/SPRY_sf"/>
</dbReference>
<protein>
    <submittedName>
        <fullName evidence="3">Neuralized-like protein 2</fullName>
    </submittedName>
</protein>
<evidence type="ECO:0000313" key="4">
    <source>
        <dbReference type="Proteomes" id="UP000094527"/>
    </source>
</evidence>
<dbReference type="OMA" id="THANMGE"/>
<evidence type="ECO:0000259" key="2">
    <source>
        <dbReference type="PROSITE" id="PS51065"/>
    </source>
</evidence>
<organism evidence="3 4">
    <name type="scientific">Orchesella cincta</name>
    <name type="common">Springtail</name>
    <name type="synonym">Podura cincta</name>
    <dbReference type="NCBI Taxonomy" id="48709"/>
    <lineage>
        <taxon>Eukaryota</taxon>
        <taxon>Metazoa</taxon>
        <taxon>Ecdysozoa</taxon>
        <taxon>Arthropoda</taxon>
        <taxon>Hexapoda</taxon>
        <taxon>Collembola</taxon>
        <taxon>Entomobryomorpha</taxon>
        <taxon>Entomobryoidea</taxon>
        <taxon>Orchesellidae</taxon>
        <taxon>Orchesellinae</taxon>
        <taxon>Orchesella</taxon>
    </lineage>
</organism>
<dbReference type="PROSITE" id="PS51065">
    <property type="entry name" value="NHR"/>
    <property type="match status" value="1"/>
</dbReference>
<dbReference type="GO" id="GO:0061630">
    <property type="term" value="F:ubiquitin protein ligase activity"/>
    <property type="evidence" value="ECO:0007669"/>
    <property type="project" value="TreeGrafter"/>
</dbReference>
<evidence type="ECO:0000313" key="3">
    <source>
        <dbReference type="EMBL" id="ODM93789.1"/>
    </source>
</evidence>
<reference evidence="3 4" key="1">
    <citation type="journal article" date="2016" name="Genome Biol. Evol.">
        <title>Gene Family Evolution Reflects Adaptation to Soil Environmental Stressors in the Genome of the Collembolan Orchesella cincta.</title>
        <authorList>
            <person name="Faddeeva-Vakhrusheva A."/>
            <person name="Derks M.F."/>
            <person name="Anvar S.Y."/>
            <person name="Agamennone V."/>
            <person name="Suring W."/>
            <person name="Smit S."/>
            <person name="van Straalen N.M."/>
            <person name="Roelofs D."/>
        </authorList>
    </citation>
    <scope>NUCLEOTIDE SEQUENCE [LARGE SCALE GENOMIC DNA]</scope>
    <source>
        <tissue evidence="3">Mixed pool</tissue>
    </source>
</reference>
<dbReference type="PANTHER" id="PTHR12429">
    <property type="entry name" value="NEURALIZED"/>
    <property type="match status" value="1"/>
</dbReference>
<comment type="caution">
    <text evidence="3">The sequence shown here is derived from an EMBL/GenBank/DDBJ whole genome shotgun (WGS) entry which is preliminary data.</text>
</comment>
<dbReference type="Gene3D" id="2.60.120.920">
    <property type="match status" value="1"/>
</dbReference>
<dbReference type="AlphaFoldDB" id="A0A1D2ML63"/>
<name>A0A1D2ML63_ORCCI</name>
<dbReference type="Proteomes" id="UP000094527">
    <property type="component" value="Unassembled WGS sequence"/>
</dbReference>
<dbReference type="InterPro" id="IPR037962">
    <property type="entry name" value="Neuralized"/>
</dbReference>
<dbReference type="Pfam" id="PF07177">
    <property type="entry name" value="Neuralized"/>
    <property type="match status" value="1"/>
</dbReference>
<dbReference type="PANTHER" id="PTHR12429:SF8">
    <property type="entry name" value="NEURALIZED-LIKE PROTEIN 2"/>
    <property type="match status" value="1"/>
</dbReference>
<dbReference type="OrthoDB" id="6880011at2759"/>
<dbReference type="EMBL" id="LJIJ01000913">
    <property type="protein sequence ID" value="ODM93789.1"/>
    <property type="molecule type" value="Genomic_DNA"/>
</dbReference>
<keyword evidence="4" id="KW-1185">Reference proteome</keyword>
<proteinExistence type="predicted"/>
<feature type="domain" description="NHR" evidence="2">
    <location>
        <begin position="29"/>
        <end position="200"/>
    </location>
</feature>
<feature type="region of interest" description="Disordered" evidence="1">
    <location>
        <begin position="141"/>
        <end position="178"/>
    </location>
</feature>
<accession>A0A1D2ML63</accession>
<dbReference type="SMART" id="SM00588">
    <property type="entry name" value="NEUZ"/>
    <property type="match status" value="1"/>
</dbReference>
<evidence type="ECO:0000256" key="1">
    <source>
        <dbReference type="SAM" id="MobiDB-lite"/>
    </source>
</evidence>
<dbReference type="STRING" id="48709.A0A1D2ML63"/>
<sequence length="293" mass="32959">MLLDSSYPSKEIFLHAYQKRPFHELITRTNTFHRHHGSNIVLCQERVTATRSTSFANALTFSEKPLASGELFLIEIEENETGWSGNMRIGLTQMNPSKEFPLPMYALPDLVSMGPSWLYAITKTHNNVYSAARRETSRAGELLRRRGRNSQGDDAEADPVLQGESDDPDQNNEENNGVPNDALVQEALFSYRRSPIVLQTGEGSLVRTPRGFIQLKALLPSITKSREYEGMNLLATDIGSRIGVMYVPTSETKADMHFIINGEDQGPCARDIPYQVSLCTQLWTFMALPKKFE</sequence>